<feature type="domain" description="Carboxylesterase type B" evidence="2">
    <location>
        <begin position="44"/>
        <end position="412"/>
    </location>
</feature>
<sequence>MSLKHTFLVLFLTLPSPIFTHPNTNTNLIDLGYAKHIPTYTNLTKTNASLLNYNNIRYASPPLGPLRFRKPLTPPPYQPLIQDGNISSWKTDCLSSSPLGSPFPLLNGSTWGSEDCLFLNVVVPSGVKEGDKVPVLHWVVGSAYAFGGKDWTGLGLTTNGLFNSPLGLTNKFIIVTHNYRLGVPGFLPKFSSNMNGNLGVWDTLAALEWTKRYISKFGGDPDNITAIGQSAGAGILTWLLLAQEGNLDLPFGQAWMASPSLAPRGRLERSRPVWDLVMNYTKCGNVECLRELGEDKIKRLNSYMLVENVPGPGGGSVGAAPGFTPTVDGELVFELPIKAFEMRKFNNRIKRVVVGHTALEGLGLSSDRSMPERFPEIVRANIPNATNSSIERLLSLYPFSPELPQTLAWQYTTDVVWSCTVGYIADAYKDRTRRFVFSVPPGTHGLDLSYFFYDKNETTPIVSTDLAYASQHVLLQFMFGKELAVSENATLAIPIGLWKEFERNETIANITLGGFGIQPLDELTKRRCDYIYELIRDPANGV</sequence>
<name>A0A9P9E386_9PLEO</name>
<organism evidence="3 4">
    <name type="scientific">Dendryphion nanum</name>
    <dbReference type="NCBI Taxonomy" id="256645"/>
    <lineage>
        <taxon>Eukaryota</taxon>
        <taxon>Fungi</taxon>
        <taxon>Dikarya</taxon>
        <taxon>Ascomycota</taxon>
        <taxon>Pezizomycotina</taxon>
        <taxon>Dothideomycetes</taxon>
        <taxon>Pleosporomycetidae</taxon>
        <taxon>Pleosporales</taxon>
        <taxon>Torulaceae</taxon>
        <taxon>Dendryphion</taxon>
    </lineage>
</organism>
<dbReference type="Gene3D" id="3.40.50.1820">
    <property type="entry name" value="alpha/beta hydrolase"/>
    <property type="match status" value="1"/>
</dbReference>
<comment type="caution">
    <text evidence="3">The sequence shown here is derived from an EMBL/GenBank/DDBJ whole genome shotgun (WGS) entry which is preliminary data.</text>
</comment>
<dbReference type="InterPro" id="IPR002018">
    <property type="entry name" value="CarbesteraseB"/>
</dbReference>
<dbReference type="EMBL" id="JAGMWT010000004">
    <property type="protein sequence ID" value="KAH7130073.1"/>
    <property type="molecule type" value="Genomic_DNA"/>
</dbReference>
<keyword evidence="4" id="KW-1185">Reference proteome</keyword>
<dbReference type="InterPro" id="IPR050309">
    <property type="entry name" value="Type-B_Carboxylest/Lipase"/>
</dbReference>
<dbReference type="PROSITE" id="PS00941">
    <property type="entry name" value="CARBOXYLESTERASE_B_2"/>
    <property type="match status" value="1"/>
</dbReference>
<evidence type="ECO:0000259" key="2">
    <source>
        <dbReference type="Pfam" id="PF00135"/>
    </source>
</evidence>
<dbReference type="InterPro" id="IPR019819">
    <property type="entry name" value="Carboxylesterase_B_CS"/>
</dbReference>
<dbReference type="PANTHER" id="PTHR11559">
    <property type="entry name" value="CARBOXYLESTERASE"/>
    <property type="match status" value="1"/>
</dbReference>
<feature type="chain" id="PRO_5040270095" evidence="1">
    <location>
        <begin position="21"/>
        <end position="542"/>
    </location>
</feature>
<dbReference type="InterPro" id="IPR029058">
    <property type="entry name" value="AB_hydrolase_fold"/>
</dbReference>
<feature type="signal peptide" evidence="1">
    <location>
        <begin position="1"/>
        <end position="20"/>
    </location>
</feature>
<evidence type="ECO:0000313" key="4">
    <source>
        <dbReference type="Proteomes" id="UP000700596"/>
    </source>
</evidence>
<dbReference type="Proteomes" id="UP000700596">
    <property type="component" value="Unassembled WGS sequence"/>
</dbReference>
<dbReference type="AlphaFoldDB" id="A0A9P9E386"/>
<protein>
    <submittedName>
        <fullName evidence="3">Lipase</fullName>
    </submittedName>
</protein>
<reference evidence="3" key="1">
    <citation type="journal article" date="2021" name="Nat. Commun.">
        <title>Genetic determinants of endophytism in the Arabidopsis root mycobiome.</title>
        <authorList>
            <person name="Mesny F."/>
            <person name="Miyauchi S."/>
            <person name="Thiergart T."/>
            <person name="Pickel B."/>
            <person name="Atanasova L."/>
            <person name="Karlsson M."/>
            <person name="Huettel B."/>
            <person name="Barry K.W."/>
            <person name="Haridas S."/>
            <person name="Chen C."/>
            <person name="Bauer D."/>
            <person name="Andreopoulos W."/>
            <person name="Pangilinan J."/>
            <person name="LaButti K."/>
            <person name="Riley R."/>
            <person name="Lipzen A."/>
            <person name="Clum A."/>
            <person name="Drula E."/>
            <person name="Henrissat B."/>
            <person name="Kohler A."/>
            <person name="Grigoriev I.V."/>
            <person name="Martin F.M."/>
            <person name="Hacquard S."/>
        </authorList>
    </citation>
    <scope>NUCLEOTIDE SEQUENCE</scope>
    <source>
        <strain evidence="3">MPI-CAGE-CH-0243</strain>
    </source>
</reference>
<dbReference type="SUPFAM" id="SSF53474">
    <property type="entry name" value="alpha/beta-Hydrolases"/>
    <property type="match status" value="1"/>
</dbReference>
<evidence type="ECO:0000256" key="1">
    <source>
        <dbReference type="SAM" id="SignalP"/>
    </source>
</evidence>
<accession>A0A9P9E386</accession>
<dbReference type="OrthoDB" id="408631at2759"/>
<keyword evidence="1" id="KW-0732">Signal</keyword>
<proteinExistence type="predicted"/>
<evidence type="ECO:0000313" key="3">
    <source>
        <dbReference type="EMBL" id="KAH7130073.1"/>
    </source>
</evidence>
<dbReference type="Pfam" id="PF00135">
    <property type="entry name" value="COesterase"/>
    <property type="match status" value="1"/>
</dbReference>
<gene>
    <name evidence="3" type="ORF">B0J11DRAFT_503881</name>
</gene>